<dbReference type="EMBL" id="LNGD01000202">
    <property type="protein sequence ID" value="KYC46503.1"/>
    <property type="molecule type" value="Genomic_DNA"/>
</dbReference>
<comment type="caution">
    <text evidence="2">The sequence shown here is derived from an EMBL/GenBank/DDBJ whole genome shotgun (WGS) entry which is preliminary data.</text>
</comment>
<proteinExistence type="predicted"/>
<accession>A0A150INF4</accession>
<organism evidence="2 3">
    <name type="scientific">Candidatus Methanofastidiosum methylothiophilum</name>
    <dbReference type="NCBI Taxonomy" id="1705564"/>
    <lineage>
        <taxon>Archaea</taxon>
        <taxon>Methanobacteriati</taxon>
        <taxon>Methanobacteriota</taxon>
        <taxon>Stenosarchaea group</taxon>
        <taxon>Candidatus Methanofastidiosia</taxon>
        <taxon>Candidatus Methanofastidiosales</taxon>
        <taxon>Candidatus Methanofastidiosaceae</taxon>
        <taxon>Candidatus Methanofastidiosum</taxon>
    </lineage>
</organism>
<dbReference type="Gene3D" id="3.40.630.30">
    <property type="match status" value="1"/>
</dbReference>
<dbReference type="CDD" id="cd04301">
    <property type="entry name" value="NAT_SF"/>
    <property type="match status" value="1"/>
</dbReference>
<dbReference type="Proteomes" id="UP000075578">
    <property type="component" value="Unassembled WGS sequence"/>
</dbReference>
<dbReference type="InterPro" id="IPR000182">
    <property type="entry name" value="GNAT_dom"/>
</dbReference>
<dbReference type="Pfam" id="PF00583">
    <property type="entry name" value="Acetyltransf_1"/>
    <property type="match status" value="1"/>
</dbReference>
<dbReference type="GO" id="GO:0016747">
    <property type="term" value="F:acyltransferase activity, transferring groups other than amino-acyl groups"/>
    <property type="evidence" value="ECO:0007669"/>
    <property type="project" value="InterPro"/>
</dbReference>
<gene>
    <name evidence="2" type="ORF">AMQ74_01806</name>
</gene>
<evidence type="ECO:0000259" key="1">
    <source>
        <dbReference type="PROSITE" id="PS51186"/>
    </source>
</evidence>
<dbReference type="PROSITE" id="PS51186">
    <property type="entry name" value="GNAT"/>
    <property type="match status" value="1"/>
</dbReference>
<name>A0A150INF4_9EURY</name>
<evidence type="ECO:0000313" key="2">
    <source>
        <dbReference type="EMBL" id="KYC46503.1"/>
    </source>
</evidence>
<protein>
    <submittedName>
        <fullName evidence="2">Acetyltransferase (GNAT) family protein</fullName>
    </submittedName>
</protein>
<dbReference type="SUPFAM" id="SSF55729">
    <property type="entry name" value="Acyl-CoA N-acyltransferases (Nat)"/>
    <property type="match status" value="1"/>
</dbReference>
<reference evidence="2 3" key="1">
    <citation type="journal article" date="2016" name="ISME J.">
        <title>Chasing the elusive Euryarchaeota class WSA2: genomes reveal a uniquely fastidious methyl-reducing methanogen.</title>
        <authorList>
            <person name="Nobu M.K."/>
            <person name="Narihiro T."/>
            <person name="Kuroda K."/>
            <person name="Mei R."/>
            <person name="Liu W.T."/>
        </authorList>
    </citation>
    <scope>NUCLEOTIDE SEQUENCE [LARGE SCALE GENOMIC DNA]</scope>
    <source>
        <strain evidence="2">U1lsi0528_Bin089</strain>
    </source>
</reference>
<keyword evidence="2" id="KW-0808">Transferase</keyword>
<dbReference type="InterPro" id="IPR016181">
    <property type="entry name" value="Acyl_CoA_acyltransferase"/>
</dbReference>
<evidence type="ECO:0000313" key="3">
    <source>
        <dbReference type="Proteomes" id="UP000075578"/>
    </source>
</evidence>
<dbReference type="AlphaFoldDB" id="A0A150INF4"/>
<sequence>MIIRQCSVEDVDKIRIFVNECKPLELHTPFTYWILFNYFSSLCFLMIEEGNIIGFISGIKSSEDINLVYLWQIGVSKDHRGKNYASVLIDHFVNSAKSLECNRIQVSISPLNEVSYNAFLKYSKEKNYLFLKTGEIKYHDQLTDKNEFEILYELQI</sequence>
<feature type="domain" description="N-acetyltransferase" evidence="1">
    <location>
        <begin position="1"/>
        <end position="143"/>
    </location>
</feature>